<accession>A0A4Z0A0M8</accession>
<evidence type="ECO:0000313" key="2">
    <source>
        <dbReference type="EMBL" id="TFY80686.1"/>
    </source>
</evidence>
<dbReference type="AlphaFoldDB" id="A0A4Z0A0M8"/>
<dbReference type="EMBL" id="SFCI01000304">
    <property type="protein sequence ID" value="TFY80686.1"/>
    <property type="molecule type" value="Genomic_DNA"/>
</dbReference>
<evidence type="ECO:0000313" key="3">
    <source>
        <dbReference type="Proteomes" id="UP000298061"/>
    </source>
</evidence>
<proteinExistence type="predicted"/>
<sequence length="242" mass="26615">MSRSGSSSSSSPSCFTGLTTPPDSPVVSTEVVHPSLPISPVPIFHSDCLFNTAENEQMVFDVYSTDGDAYIKNSHDVFSARGRYETPAYNAGAFQPAQQEVFQEYSYPAQQLPMSMAPMDAGSKYAYMHPSFAKTVAASPPPPSVEQQSHISMPQMTMGYAVYPCPSAEYINTFAVPLDQPQAEPELEFDYSNFDWESDPAFNAEFDNAVAAWASAPDSTVQTMMFVGTDWQWMNGMQFASY</sequence>
<evidence type="ECO:0000256" key="1">
    <source>
        <dbReference type="SAM" id="MobiDB-lite"/>
    </source>
</evidence>
<gene>
    <name evidence="2" type="ORF">EWM64_g3326</name>
</gene>
<organism evidence="2 3">
    <name type="scientific">Hericium alpestre</name>
    <dbReference type="NCBI Taxonomy" id="135208"/>
    <lineage>
        <taxon>Eukaryota</taxon>
        <taxon>Fungi</taxon>
        <taxon>Dikarya</taxon>
        <taxon>Basidiomycota</taxon>
        <taxon>Agaricomycotina</taxon>
        <taxon>Agaricomycetes</taxon>
        <taxon>Russulales</taxon>
        <taxon>Hericiaceae</taxon>
        <taxon>Hericium</taxon>
    </lineage>
</organism>
<comment type="caution">
    <text evidence="2">The sequence shown here is derived from an EMBL/GenBank/DDBJ whole genome shotgun (WGS) entry which is preliminary data.</text>
</comment>
<feature type="compositionally biased region" description="Low complexity" evidence="1">
    <location>
        <begin position="1"/>
        <end position="13"/>
    </location>
</feature>
<dbReference type="Proteomes" id="UP000298061">
    <property type="component" value="Unassembled WGS sequence"/>
</dbReference>
<name>A0A4Z0A0M8_9AGAM</name>
<keyword evidence="3" id="KW-1185">Reference proteome</keyword>
<feature type="region of interest" description="Disordered" evidence="1">
    <location>
        <begin position="1"/>
        <end position="26"/>
    </location>
</feature>
<reference evidence="2 3" key="1">
    <citation type="submission" date="2019-02" db="EMBL/GenBank/DDBJ databases">
        <title>Genome sequencing of the rare red list fungi Hericium alpestre (H. flagellum).</title>
        <authorList>
            <person name="Buettner E."/>
            <person name="Kellner H."/>
        </authorList>
    </citation>
    <scope>NUCLEOTIDE SEQUENCE [LARGE SCALE GENOMIC DNA]</scope>
    <source>
        <strain evidence="2 3">DSM 108284</strain>
    </source>
</reference>
<protein>
    <submittedName>
        <fullName evidence="2">Uncharacterized protein</fullName>
    </submittedName>
</protein>